<dbReference type="InterPro" id="IPR039315">
    <property type="entry name" value="CheW"/>
</dbReference>
<dbReference type="Gene3D" id="2.40.50.180">
    <property type="entry name" value="CheA-289, Domain 4"/>
    <property type="match status" value="1"/>
</dbReference>
<dbReference type="PROSITE" id="PS50851">
    <property type="entry name" value="CHEW"/>
    <property type="match status" value="1"/>
</dbReference>
<dbReference type="GO" id="GO:0005829">
    <property type="term" value="C:cytosol"/>
    <property type="evidence" value="ECO:0007669"/>
    <property type="project" value="TreeGrafter"/>
</dbReference>
<evidence type="ECO:0000313" key="3">
    <source>
        <dbReference type="Proteomes" id="UP000095342"/>
    </source>
</evidence>
<dbReference type="GO" id="GO:0007165">
    <property type="term" value="P:signal transduction"/>
    <property type="evidence" value="ECO:0007669"/>
    <property type="project" value="InterPro"/>
</dbReference>
<dbReference type="AlphaFoldDB" id="A0A1D8K6K6"/>
<dbReference type="Gene3D" id="2.30.30.40">
    <property type="entry name" value="SH3 Domains"/>
    <property type="match status" value="1"/>
</dbReference>
<feature type="domain" description="CheW-like" evidence="1">
    <location>
        <begin position="23"/>
        <end position="167"/>
    </location>
</feature>
<dbReference type="Pfam" id="PF01584">
    <property type="entry name" value="CheW"/>
    <property type="match status" value="1"/>
</dbReference>
<dbReference type="GO" id="GO:0006935">
    <property type="term" value="P:chemotaxis"/>
    <property type="evidence" value="ECO:0007669"/>
    <property type="project" value="InterPro"/>
</dbReference>
<evidence type="ECO:0000313" key="2">
    <source>
        <dbReference type="EMBL" id="AOV16591.1"/>
    </source>
</evidence>
<organism evidence="2 3">
    <name type="scientific">Acidihalobacter aeolianus</name>
    <dbReference type="NCBI Taxonomy" id="2792603"/>
    <lineage>
        <taxon>Bacteria</taxon>
        <taxon>Pseudomonadati</taxon>
        <taxon>Pseudomonadota</taxon>
        <taxon>Gammaproteobacteria</taxon>
        <taxon>Chromatiales</taxon>
        <taxon>Ectothiorhodospiraceae</taxon>
        <taxon>Acidihalobacter</taxon>
    </lineage>
</organism>
<keyword evidence="3" id="KW-1185">Reference proteome</keyword>
<protein>
    <recommendedName>
        <fullName evidence="1">CheW-like domain-containing protein</fullName>
    </recommendedName>
</protein>
<dbReference type="InterPro" id="IPR002545">
    <property type="entry name" value="CheW-lke_dom"/>
</dbReference>
<sequence length="188" mass="20099">MAQQLEVAGGREPAAGVGVDGQAGQYLSFTLAEETFAIDIRYIREIIEYEVVTTVPMMPAFLRGVINLRGRVVPVIDLAVRFGRRPMEVRRRTCIVIIEIGGEGAGQDLGILVDSVNEVVEIEAASQERPPAFGAGLRNDFIAGIGKVDGRFIVILDIDQALSLAEMSALAESASKSFGAQPDEPAGI</sequence>
<proteinExistence type="predicted"/>
<dbReference type="SUPFAM" id="SSF50341">
    <property type="entry name" value="CheW-like"/>
    <property type="match status" value="1"/>
</dbReference>
<dbReference type="EMBL" id="CP017448">
    <property type="protein sequence ID" value="AOV16591.1"/>
    <property type="molecule type" value="Genomic_DNA"/>
</dbReference>
<name>A0A1D8K6K6_9GAMM</name>
<accession>A0A1D8K6K6</accession>
<dbReference type="KEGG" id="aaeo:BJI67_05470"/>
<dbReference type="PANTHER" id="PTHR22617">
    <property type="entry name" value="CHEMOTAXIS SENSOR HISTIDINE KINASE-RELATED"/>
    <property type="match status" value="1"/>
</dbReference>
<gene>
    <name evidence="2" type="ORF">BJI67_05470</name>
</gene>
<evidence type="ECO:0000259" key="1">
    <source>
        <dbReference type="PROSITE" id="PS50851"/>
    </source>
</evidence>
<dbReference type="RefSeq" id="WP_070072182.1">
    <property type="nucleotide sequence ID" value="NZ_CP017448.1"/>
</dbReference>
<reference evidence="2 3" key="1">
    <citation type="submission" date="2016-09" db="EMBL/GenBank/DDBJ databases">
        <title>Acidihalobacter prosperus V6 (DSM14174).</title>
        <authorList>
            <person name="Khaleque H.N."/>
            <person name="Ramsay J.P."/>
            <person name="Murphy R.J.T."/>
            <person name="Kaksonen A.H."/>
            <person name="Boxall N.J."/>
            <person name="Watkin E.L.J."/>
        </authorList>
    </citation>
    <scope>NUCLEOTIDE SEQUENCE [LARGE SCALE GENOMIC DNA]</scope>
    <source>
        <strain evidence="2 3">V6</strain>
    </source>
</reference>
<dbReference type="SMART" id="SM00260">
    <property type="entry name" value="CheW"/>
    <property type="match status" value="1"/>
</dbReference>
<dbReference type="Proteomes" id="UP000095342">
    <property type="component" value="Chromosome"/>
</dbReference>
<dbReference type="InterPro" id="IPR036061">
    <property type="entry name" value="CheW-like_dom_sf"/>
</dbReference>
<dbReference type="PANTHER" id="PTHR22617:SF41">
    <property type="entry name" value="CHEMOTAXIS SIGNAL TRANSDUCTION SYSTEM ADAPTOR PROTEIN CHEW"/>
    <property type="match status" value="1"/>
</dbReference>